<evidence type="ECO:0000313" key="10">
    <source>
        <dbReference type="EMBL" id="MFC4907159.1"/>
    </source>
</evidence>
<dbReference type="PANTHER" id="PTHR33406:SF11">
    <property type="entry name" value="MEMBRANE PROTEIN SCO6666-RELATED"/>
    <property type="match status" value="1"/>
</dbReference>
<evidence type="ECO:0000256" key="3">
    <source>
        <dbReference type="ARBA" id="ARBA00022475"/>
    </source>
</evidence>
<keyword evidence="11" id="KW-1185">Reference proteome</keyword>
<organism evidence="10 11">
    <name type="scientific">Actinomadura gamaensis</name>
    <dbReference type="NCBI Taxonomy" id="1763541"/>
    <lineage>
        <taxon>Bacteria</taxon>
        <taxon>Bacillati</taxon>
        <taxon>Actinomycetota</taxon>
        <taxon>Actinomycetes</taxon>
        <taxon>Streptosporangiales</taxon>
        <taxon>Thermomonosporaceae</taxon>
        <taxon>Actinomadura</taxon>
    </lineage>
</organism>
<dbReference type="SUPFAM" id="SSF82866">
    <property type="entry name" value="Multidrug efflux transporter AcrB transmembrane domain"/>
    <property type="match status" value="2"/>
</dbReference>
<feature type="transmembrane region" description="Helical" evidence="8">
    <location>
        <begin position="522"/>
        <end position="542"/>
    </location>
</feature>
<evidence type="ECO:0000256" key="8">
    <source>
        <dbReference type="SAM" id="Phobius"/>
    </source>
</evidence>
<dbReference type="PROSITE" id="PS50156">
    <property type="entry name" value="SSD"/>
    <property type="match status" value="1"/>
</dbReference>
<dbReference type="InterPro" id="IPR000731">
    <property type="entry name" value="SSD"/>
</dbReference>
<feature type="domain" description="SSD" evidence="9">
    <location>
        <begin position="204"/>
        <end position="328"/>
    </location>
</feature>
<feature type="transmembrane region" description="Helical" evidence="8">
    <location>
        <begin position="662"/>
        <end position="687"/>
    </location>
</feature>
<proteinExistence type="inferred from homology"/>
<feature type="compositionally biased region" description="Basic and acidic residues" evidence="7">
    <location>
        <begin position="716"/>
        <end position="728"/>
    </location>
</feature>
<feature type="transmembrane region" description="Helical" evidence="8">
    <location>
        <begin position="206"/>
        <end position="224"/>
    </location>
</feature>
<feature type="transmembrane region" description="Helical" evidence="8">
    <location>
        <begin position="230"/>
        <end position="249"/>
    </location>
</feature>
<sequence length="752" mass="77530">MATFLYRLGRLSYRRRRLVALLWAALLILFGVGAAVLHGPTSNDFSIPGTEAQRAIDLLKDRMPQASADGATARVVLRAPAGHTLAEPAGKAAVEQVVGKLRTAPQVASVVDPYQARALSPDQRTALTQVTYKVTPVGVKQASRDALDSAAASGRAAGLTVEMGGNATQGMPEQGASELIGLGIAAVVLVITLGSLVAAGLPLLNAILGVAIAMAGITAATGFIDMSSTTSTLALMLGLAVAIDYALFITSRYRHELQEGRSGEEAAGRAVGTAGSAVVFAGLTVVIALVGLGVVGIPILTEMGVAAGFAVVVAVLIALSLLPALLGFAGRQVLGGRIPGLRGGPKPGRAAAGERWSRFVVRRPLAVLLFSIVGLGVLALPALDLRLGMPGEEASSPSSTQYKAYQMVSEGFGPGFNGPLMVVVHGSGDVTKAAGRLSGQLKGMPDVASVTPPVPNRERDTVLLSVVPKSGPSSKQTEDLVSAIRHESHGLKAQTGAEAMVTGQTAIGIDVSAKLGSALPPYLALVVGLAFILLMLVFRSLLVPLKATLGFLLTVAATFGVVVAVFQKGWGASLVGVDTTGPIMSLMPIFLIGVVFGLAMDYQVFLVTRMREEFVHGAEPRDAVVAGFRHGARVVAAAAVIMMAVFAGFISNEQSMIKLMGFALAAGVFFDAFVVRMTVVPAVMALFGRSAWWLPRWLARVLPNVDVEGEKLRHLLDDGSPSGERREAVTVGSPGSAGSAGSSGTSGPPSGR</sequence>
<evidence type="ECO:0000256" key="4">
    <source>
        <dbReference type="ARBA" id="ARBA00022692"/>
    </source>
</evidence>
<evidence type="ECO:0000256" key="2">
    <source>
        <dbReference type="ARBA" id="ARBA00010157"/>
    </source>
</evidence>
<keyword evidence="3" id="KW-1003">Cell membrane</keyword>
<dbReference type="PANTHER" id="PTHR33406">
    <property type="entry name" value="MEMBRANE PROTEIN MJ1562-RELATED"/>
    <property type="match status" value="1"/>
</dbReference>
<dbReference type="Gene3D" id="1.20.1640.10">
    <property type="entry name" value="Multidrug efflux transporter AcrB transmembrane domain"/>
    <property type="match status" value="2"/>
</dbReference>
<reference evidence="11" key="1">
    <citation type="journal article" date="2019" name="Int. J. Syst. Evol. Microbiol.">
        <title>The Global Catalogue of Microorganisms (GCM) 10K type strain sequencing project: providing services to taxonomists for standard genome sequencing and annotation.</title>
        <authorList>
            <consortium name="The Broad Institute Genomics Platform"/>
            <consortium name="The Broad Institute Genome Sequencing Center for Infectious Disease"/>
            <person name="Wu L."/>
            <person name="Ma J."/>
        </authorList>
    </citation>
    <scope>NUCLEOTIDE SEQUENCE [LARGE SCALE GENOMIC DNA]</scope>
    <source>
        <strain evidence="11">KLKA75</strain>
    </source>
</reference>
<protein>
    <submittedName>
        <fullName evidence="10">MMPL family transporter</fullName>
    </submittedName>
</protein>
<dbReference type="InterPro" id="IPR004869">
    <property type="entry name" value="MMPL_dom"/>
</dbReference>
<feature type="transmembrane region" description="Helical" evidence="8">
    <location>
        <begin position="365"/>
        <end position="383"/>
    </location>
</feature>
<feature type="transmembrane region" description="Helical" evidence="8">
    <location>
        <begin position="549"/>
        <end position="566"/>
    </location>
</feature>
<dbReference type="Pfam" id="PF03176">
    <property type="entry name" value="MMPL"/>
    <property type="match status" value="2"/>
</dbReference>
<keyword evidence="6 8" id="KW-0472">Membrane</keyword>
<feature type="transmembrane region" description="Helical" evidence="8">
    <location>
        <begin position="270"/>
        <end position="300"/>
    </location>
</feature>
<evidence type="ECO:0000256" key="7">
    <source>
        <dbReference type="SAM" id="MobiDB-lite"/>
    </source>
</evidence>
<name>A0ABV9TU91_9ACTN</name>
<feature type="transmembrane region" description="Helical" evidence="8">
    <location>
        <begin position="179"/>
        <end position="199"/>
    </location>
</feature>
<evidence type="ECO:0000313" key="11">
    <source>
        <dbReference type="Proteomes" id="UP001595872"/>
    </source>
</evidence>
<gene>
    <name evidence="10" type="ORF">ACFPCY_07505</name>
</gene>
<dbReference type="EMBL" id="JBHSIT010000002">
    <property type="protein sequence ID" value="MFC4907159.1"/>
    <property type="molecule type" value="Genomic_DNA"/>
</dbReference>
<accession>A0ABV9TU91</accession>
<feature type="region of interest" description="Disordered" evidence="7">
    <location>
        <begin position="716"/>
        <end position="752"/>
    </location>
</feature>
<dbReference type="Proteomes" id="UP001595872">
    <property type="component" value="Unassembled WGS sequence"/>
</dbReference>
<comment type="subcellular location">
    <subcellularLocation>
        <location evidence="1">Cell membrane</location>
        <topology evidence="1">Multi-pass membrane protein</topology>
    </subcellularLocation>
</comment>
<comment type="caution">
    <text evidence="10">The sequence shown here is derived from an EMBL/GenBank/DDBJ whole genome shotgun (WGS) entry which is preliminary data.</text>
</comment>
<keyword evidence="5 8" id="KW-1133">Transmembrane helix</keyword>
<keyword evidence="4 8" id="KW-0812">Transmembrane</keyword>
<evidence type="ECO:0000256" key="5">
    <source>
        <dbReference type="ARBA" id="ARBA00022989"/>
    </source>
</evidence>
<comment type="similarity">
    <text evidence="2">Belongs to the resistance-nodulation-cell division (RND) (TC 2.A.6) family. MmpL subfamily.</text>
</comment>
<feature type="compositionally biased region" description="Low complexity" evidence="7">
    <location>
        <begin position="729"/>
        <end position="752"/>
    </location>
</feature>
<feature type="transmembrane region" description="Helical" evidence="8">
    <location>
        <begin position="586"/>
        <end position="610"/>
    </location>
</feature>
<evidence type="ECO:0000259" key="9">
    <source>
        <dbReference type="PROSITE" id="PS50156"/>
    </source>
</evidence>
<evidence type="ECO:0000256" key="1">
    <source>
        <dbReference type="ARBA" id="ARBA00004651"/>
    </source>
</evidence>
<dbReference type="InterPro" id="IPR050545">
    <property type="entry name" value="Mycobact_MmpL"/>
</dbReference>
<feature type="transmembrane region" description="Helical" evidence="8">
    <location>
        <begin position="631"/>
        <end position="650"/>
    </location>
</feature>
<dbReference type="RefSeq" id="WP_378252900.1">
    <property type="nucleotide sequence ID" value="NZ_JBHSIT010000002.1"/>
</dbReference>
<evidence type="ECO:0000256" key="6">
    <source>
        <dbReference type="ARBA" id="ARBA00023136"/>
    </source>
</evidence>
<feature type="transmembrane region" description="Helical" evidence="8">
    <location>
        <begin position="306"/>
        <end position="329"/>
    </location>
</feature>